<protein>
    <submittedName>
        <fullName evidence="1">Uncharacterized protein</fullName>
    </submittedName>
</protein>
<organism evidence="1 2">
    <name type="scientific">Mariniflexile jejuense</name>
    <dbReference type="NCBI Taxonomy" id="1173582"/>
    <lineage>
        <taxon>Bacteria</taxon>
        <taxon>Pseudomonadati</taxon>
        <taxon>Bacteroidota</taxon>
        <taxon>Flavobacteriia</taxon>
        <taxon>Flavobacteriales</taxon>
        <taxon>Flavobacteriaceae</taxon>
        <taxon>Mariniflexile</taxon>
    </lineage>
</organism>
<keyword evidence="2" id="KW-1185">Reference proteome</keyword>
<gene>
    <name evidence="1" type="ORF">ACFQ1R_13830</name>
</gene>
<dbReference type="Proteomes" id="UP001597061">
    <property type="component" value="Unassembled WGS sequence"/>
</dbReference>
<dbReference type="EMBL" id="JBHTJI010000042">
    <property type="protein sequence ID" value="MFD0991183.1"/>
    <property type="molecule type" value="Genomic_DNA"/>
</dbReference>
<proteinExistence type="predicted"/>
<evidence type="ECO:0000313" key="1">
    <source>
        <dbReference type="EMBL" id="MFD0991183.1"/>
    </source>
</evidence>
<sequence>MLTIDKTTNTKSTCYKLDKITEVKSILVCNKFVNWVIGEFDLYLKNESEELKVYFPNGWFCVRSFIKGDQFYFVEIKIEGKSKIACEILMIRLIRILDQVVNLSTKKN</sequence>
<reference evidence="2" key="1">
    <citation type="journal article" date="2019" name="Int. J. Syst. Evol. Microbiol.">
        <title>The Global Catalogue of Microorganisms (GCM) 10K type strain sequencing project: providing services to taxonomists for standard genome sequencing and annotation.</title>
        <authorList>
            <consortium name="The Broad Institute Genomics Platform"/>
            <consortium name="The Broad Institute Genome Sequencing Center for Infectious Disease"/>
            <person name="Wu L."/>
            <person name="Ma J."/>
        </authorList>
    </citation>
    <scope>NUCLEOTIDE SEQUENCE [LARGE SCALE GENOMIC DNA]</scope>
    <source>
        <strain evidence="2">CCUG 62414</strain>
    </source>
</reference>
<evidence type="ECO:0000313" key="2">
    <source>
        <dbReference type="Proteomes" id="UP001597061"/>
    </source>
</evidence>
<comment type="caution">
    <text evidence="1">The sequence shown here is derived from an EMBL/GenBank/DDBJ whole genome shotgun (WGS) entry which is preliminary data.</text>
</comment>
<dbReference type="RefSeq" id="WP_379926865.1">
    <property type="nucleotide sequence ID" value="NZ_JBHTJI010000042.1"/>
</dbReference>
<name>A0ABW3JKY5_9FLAO</name>
<accession>A0ABW3JKY5</accession>